<dbReference type="InterPro" id="IPR039496">
    <property type="entry name" value="CCDC92/74_N"/>
</dbReference>
<dbReference type="Proteomes" id="UP000264820">
    <property type="component" value="Unplaced"/>
</dbReference>
<reference evidence="2" key="2">
    <citation type="submission" date="2025-09" db="UniProtKB">
        <authorList>
            <consortium name="Ensembl"/>
        </authorList>
    </citation>
    <scope>IDENTIFICATION</scope>
</reference>
<organism evidence="2 3">
    <name type="scientific">Hippocampus comes</name>
    <name type="common">Tiger tail seahorse</name>
    <dbReference type="NCBI Taxonomy" id="109280"/>
    <lineage>
        <taxon>Eukaryota</taxon>
        <taxon>Metazoa</taxon>
        <taxon>Chordata</taxon>
        <taxon>Craniata</taxon>
        <taxon>Vertebrata</taxon>
        <taxon>Euteleostomi</taxon>
        <taxon>Actinopterygii</taxon>
        <taxon>Neopterygii</taxon>
        <taxon>Teleostei</taxon>
        <taxon>Neoteleostei</taxon>
        <taxon>Acanthomorphata</taxon>
        <taxon>Syngnathiaria</taxon>
        <taxon>Syngnathiformes</taxon>
        <taxon>Syngnathoidei</taxon>
        <taxon>Syngnathidae</taxon>
        <taxon>Hippocampus</taxon>
    </lineage>
</organism>
<evidence type="ECO:0000313" key="2">
    <source>
        <dbReference type="Ensembl" id="ENSHCOP00000007305.1"/>
    </source>
</evidence>
<sequence length="64" mass="7274">MEAGRALERHVASVHRGMVFLQREHLTLLAGLHVEIRQQQVSCDVTIFFFNLSALATEMPFSSF</sequence>
<evidence type="ECO:0000313" key="3">
    <source>
        <dbReference type="Proteomes" id="UP000264820"/>
    </source>
</evidence>
<keyword evidence="3" id="KW-1185">Reference proteome</keyword>
<protein>
    <recommendedName>
        <fullName evidence="1">CCDC92/74 N-terminal domain-containing protein</fullName>
    </recommendedName>
</protein>
<reference evidence="2" key="1">
    <citation type="submission" date="2025-08" db="UniProtKB">
        <authorList>
            <consortium name="Ensembl"/>
        </authorList>
    </citation>
    <scope>IDENTIFICATION</scope>
</reference>
<dbReference type="Pfam" id="PF14916">
    <property type="entry name" value="CCDC92"/>
    <property type="match status" value="1"/>
</dbReference>
<dbReference type="Ensembl" id="ENSHCOT00000002223.1">
    <property type="protein sequence ID" value="ENSHCOP00000007305.1"/>
    <property type="gene ID" value="ENSHCOG00000009269.1"/>
</dbReference>
<name>A0A3Q2XRA0_HIPCM</name>
<dbReference type="AlphaFoldDB" id="A0A3Q2XRA0"/>
<feature type="domain" description="CCDC92/74 N-terminal" evidence="1">
    <location>
        <begin position="9"/>
        <end position="43"/>
    </location>
</feature>
<evidence type="ECO:0000259" key="1">
    <source>
        <dbReference type="Pfam" id="PF14916"/>
    </source>
</evidence>
<accession>A0A3Q2XRA0</accession>
<proteinExistence type="predicted"/>